<keyword evidence="4" id="KW-1185">Reference proteome</keyword>
<dbReference type="EMBL" id="KL367481">
    <property type="protein sequence ID" value="KFD71655.1"/>
    <property type="molecule type" value="Genomic_DNA"/>
</dbReference>
<protein>
    <submittedName>
        <fullName evidence="2">Uncharacterized protein</fullName>
    </submittedName>
</protein>
<evidence type="ECO:0000313" key="2">
    <source>
        <dbReference type="EMBL" id="KFD53861.1"/>
    </source>
</evidence>
<organism evidence="2 4">
    <name type="scientific">Trichuris suis</name>
    <name type="common">pig whipworm</name>
    <dbReference type="NCBI Taxonomy" id="68888"/>
    <lineage>
        <taxon>Eukaryota</taxon>
        <taxon>Metazoa</taxon>
        <taxon>Ecdysozoa</taxon>
        <taxon>Nematoda</taxon>
        <taxon>Enoplea</taxon>
        <taxon>Dorylaimia</taxon>
        <taxon>Trichinellida</taxon>
        <taxon>Trichuridae</taxon>
        <taxon>Trichuris</taxon>
    </lineage>
</organism>
<dbReference type="Proteomes" id="UP000030764">
    <property type="component" value="Unassembled WGS sequence"/>
</dbReference>
<evidence type="ECO:0000313" key="3">
    <source>
        <dbReference type="EMBL" id="KFD71655.1"/>
    </source>
</evidence>
<evidence type="ECO:0000313" key="4">
    <source>
        <dbReference type="Proteomes" id="UP000030764"/>
    </source>
</evidence>
<evidence type="ECO:0000256" key="1">
    <source>
        <dbReference type="SAM" id="MobiDB-lite"/>
    </source>
</evidence>
<proteinExistence type="predicted"/>
<name>A0A085M9G5_9BILA</name>
<reference evidence="2 4" key="1">
    <citation type="journal article" date="2014" name="Nat. Genet.">
        <title>Genome and transcriptome of the porcine whipworm Trichuris suis.</title>
        <authorList>
            <person name="Jex A.R."/>
            <person name="Nejsum P."/>
            <person name="Schwarz E.M."/>
            <person name="Hu L."/>
            <person name="Young N.D."/>
            <person name="Hall R.S."/>
            <person name="Korhonen P.K."/>
            <person name="Liao S."/>
            <person name="Thamsborg S."/>
            <person name="Xia J."/>
            <person name="Xu P."/>
            <person name="Wang S."/>
            <person name="Scheerlinck J.P."/>
            <person name="Hofmann A."/>
            <person name="Sternberg P.W."/>
            <person name="Wang J."/>
            <person name="Gasser R.B."/>
        </authorList>
    </citation>
    <scope>NUCLEOTIDE SEQUENCE [LARGE SCALE GENOMIC DNA]</scope>
    <source>
        <strain evidence="3">DCEP-RM93F</strain>
        <strain evidence="2">DCEP-RM93M</strain>
    </source>
</reference>
<dbReference type="Proteomes" id="UP000030758">
    <property type="component" value="Unassembled WGS sequence"/>
</dbReference>
<gene>
    <name evidence="2" type="ORF">M513_05367</name>
    <name evidence="3" type="ORF">M514_05367</name>
</gene>
<dbReference type="EMBL" id="KL363213">
    <property type="protein sequence ID" value="KFD53861.1"/>
    <property type="molecule type" value="Genomic_DNA"/>
</dbReference>
<feature type="region of interest" description="Disordered" evidence="1">
    <location>
        <begin position="1"/>
        <end position="27"/>
    </location>
</feature>
<dbReference type="AlphaFoldDB" id="A0A085M9G5"/>
<sequence>MVSHGVAALNKPGSEGKEPPPAGPFLEPMSVLEIGQSELGAQARTNPCQGTLTTLSLRNTVLVLYDHSDPRYSHPNMQVATVHVIAHSSELQWKHRLFPHSKMDQTIFVQQDNQN</sequence>
<accession>A0A085M9G5</accession>